<dbReference type="PANTHER" id="PTHR12599">
    <property type="entry name" value="PTERIN-4-ALPHA-CARBINOLAMINE DEHYDRATASE"/>
    <property type="match status" value="1"/>
</dbReference>
<dbReference type="Gene3D" id="3.30.1360.20">
    <property type="entry name" value="Transcriptional coactivator/pterin dehydratase"/>
    <property type="match status" value="1"/>
</dbReference>
<dbReference type="SUPFAM" id="SSF55248">
    <property type="entry name" value="PCD-like"/>
    <property type="match status" value="1"/>
</dbReference>
<dbReference type="AlphaFoldDB" id="A0A928X324"/>
<protein>
    <recommendedName>
        <fullName evidence="3">4a-hydroxytetrahydrobiopterin dehydratase</fullName>
        <ecNumber evidence="3">4.2.1.96</ecNumber>
    </recommendedName>
</protein>
<evidence type="ECO:0000256" key="3">
    <source>
        <dbReference type="ARBA" id="ARBA00013252"/>
    </source>
</evidence>
<dbReference type="NCBIfam" id="NF002017">
    <property type="entry name" value="PRK00823.1-2"/>
    <property type="match status" value="1"/>
</dbReference>
<comment type="similarity">
    <text evidence="2">Belongs to the pterin-4-alpha-carbinolamine dehydratase family.</text>
</comment>
<keyword evidence="6" id="KW-1185">Reference proteome</keyword>
<organism evidence="5 6">
    <name type="scientific">Leptolyngbya cf. ectocarpi LEGE 11479</name>
    <dbReference type="NCBI Taxonomy" id="1828722"/>
    <lineage>
        <taxon>Bacteria</taxon>
        <taxon>Bacillati</taxon>
        <taxon>Cyanobacteriota</taxon>
        <taxon>Cyanophyceae</taxon>
        <taxon>Leptolyngbyales</taxon>
        <taxon>Leptolyngbyaceae</taxon>
        <taxon>Leptolyngbya group</taxon>
        <taxon>Leptolyngbya</taxon>
    </lineage>
</organism>
<reference evidence="5" key="1">
    <citation type="submission" date="2020-10" db="EMBL/GenBank/DDBJ databases">
        <authorList>
            <person name="Castelo-Branco R."/>
            <person name="Eusebio N."/>
            <person name="Adriana R."/>
            <person name="Vieira A."/>
            <person name="Brugerolle De Fraissinette N."/>
            <person name="Rezende De Castro R."/>
            <person name="Schneider M.P."/>
            <person name="Vasconcelos V."/>
            <person name="Leao P.N."/>
        </authorList>
    </citation>
    <scope>NUCLEOTIDE SEQUENCE</scope>
    <source>
        <strain evidence="5">LEGE 11479</strain>
    </source>
</reference>
<dbReference type="InterPro" id="IPR036428">
    <property type="entry name" value="PCD_sf"/>
</dbReference>
<evidence type="ECO:0000256" key="2">
    <source>
        <dbReference type="ARBA" id="ARBA00006472"/>
    </source>
</evidence>
<keyword evidence="4 5" id="KW-0456">Lyase</keyword>
<sequence length="125" mass="14158">MLNFLLIASLLTQGVTDSFIDLTQVSQNREVKNSLTRLSPMAIRLRMQSLPDWTTDGERLFYTRTFTDFVEAIDFVNTLVEPAEQLGHHPDITISYNRVSVELTTHDAQGITALDFQLATKISQL</sequence>
<dbReference type="EMBL" id="JADEXP010000042">
    <property type="protein sequence ID" value="MBE9066436.1"/>
    <property type="molecule type" value="Genomic_DNA"/>
</dbReference>
<evidence type="ECO:0000313" key="5">
    <source>
        <dbReference type="EMBL" id="MBE9066436.1"/>
    </source>
</evidence>
<dbReference type="Pfam" id="PF01329">
    <property type="entry name" value="Pterin_4a"/>
    <property type="match status" value="1"/>
</dbReference>
<accession>A0A928X324</accession>
<evidence type="ECO:0000256" key="1">
    <source>
        <dbReference type="ARBA" id="ARBA00001554"/>
    </source>
</evidence>
<comment type="catalytic activity">
    <reaction evidence="1">
        <text>(4aS,6R)-4a-hydroxy-L-erythro-5,6,7,8-tetrahydrobiopterin = (6R)-L-erythro-6,7-dihydrobiopterin + H2O</text>
        <dbReference type="Rhea" id="RHEA:11920"/>
        <dbReference type="ChEBI" id="CHEBI:15377"/>
        <dbReference type="ChEBI" id="CHEBI:15642"/>
        <dbReference type="ChEBI" id="CHEBI:43120"/>
        <dbReference type="EC" id="4.2.1.96"/>
    </reaction>
</comment>
<evidence type="ECO:0000313" key="6">
    <source>
        <dbReference type="Proteomes" id="UP000615026"/>
    </source>
</evidence>
<dbReference type="PANTHER" id="PTHR12599:SF0">
    <property type="entry name" value="PTERIN-4-ALPHA-CARBINOLAMINE DEHYDRATASE"/>
    <property type="match status" value="1"/>
</dbReference>
<name>A0A928X324_LEPEC</name>
<proteinExistence type="inferred from homology"/>
<dbReference type="EC" id="4.2.1.96" evidence="3"/>
<dbReference type="Proteomes" id="UP000615026">
    <property type="component" value="Unassembled WGS sequence"/>
</dbReference>
<dbReference type="GO" id="GO:0008124">
    <property type="term" value="F:4-alpha-hydroxytetrahydrobiopterin dehydratase activity"/>
    <property type="evidence" value="ECO:0007669"/>
    <property type="project" value="UniProtKB-EC"/>
</dbReference>
<comment type="caution">
    <text evidence="5">The sequence shown here is derived from an EMBL/GenBank/DDBJ whole genome shotgun (WGS) entry which is preliminary data.</text>
</comment>
<dbReference type="GO" id="GO:0006729">
    <property type="term" value="P:tetrahydrobiopterin biosynthetic process"/>
    <property type="evidence" value="ECO:0007669"/>
    <property type="project" value="InterPro"/>
</dbReference>
<dbReference type="InterPro" id="IPR001533">
    <property type="entry name" value="Pterin_deHydtase"/>
</dbReference>
<evidence type="ECO:0000256" key="4">
    <source>
        <dbReference type="ARBA" id="ARBA00023239"/>
    </source>
</evidence>
<dbReference type="CDD" id="cd00488">
    <property type="entry name" value="PCD_DCoH"/>
    <property type="match status" value="1"/>
</dbReference>
<gene>
    <name evidence="5" type="ORF">IQ260_07205</name>
</gene>